<feature type="compositionally biased region" description="Polar residues" evidence="1">
    <location>
        <begin position="85"/>
        <end position="95"/>
    </location>
</feature>
<gene>
    <name evidence="2" type="ORF">PAAG_11752</name>
</gene>
<name>A0A0A2V125_PARBA</name>
<evidence type="ECO:0000256" key="1">
    <source>
        <dbReference type="SAM" id="MobiDB-lite"/>
    </source>
</evidence>
<protein>
    <submittedName>
        <fullName evidence="2">Uncharacterized protein</fullName>
    </submittedName>
</protein>
<dbReference type="RefSeq" id="XP_015703033.1">
    <property type="nucleotide sequence ID" value="XM_015847342.1"/>
</dbReference>
<evidence type="ECO:0000313" key="3">
    <source>
        <dbReference type="Proteomes" id="UP000002059"/>
    </source>
</evidence>
<proteinExistence type="predicted"/>
<dbReference type="HOGENOM" id="CLU_2097560_0_0_1"/>
<evidence type="ECO:0000313" key="2">
    <source>
        <dbReference type="EMBL" id="KGQ01516.1"/>
    </source>
</evidence>
<dbReference type="Proteomes" id="UP000002059">
    <property type="component" value="Partially assembled WGS sequence"/>
</dbReference>
<dbReference type="GeneID" id="26970643"/>
<dbReference type="VEuPathDB" id="FungiDB:PAAG_11752"/>
<reference evidence="2 3" key="1">
    <citation type="journal article" date="2011" name="PLoS Genet.">
        <title>Comparative genomic analysis of human fungal pathogens causing paracoccidioidomycosis.</title>
        <authorList>
            <person name="Desjardins C.A."/>
            <person name="Champion M.D."/>
            <person name="Holder J.W."/>
            <person name="Muszewska A."/>
            <person name="Goldberg J."/>
            <person name="Bailao A.M."/>
            <person name="Brigido M.M."/>
            <person name="Ferreira M.E."/>
            <person name="Garcia A.M."/>
            <person name="Grynberg M."/>
            <person name="Gujja S."/>
            <person name="Heiman D.I."/>
            <person name="Henn M.R."/>
            <person name="Kodira C.D."/>
            <person name="Leon-Narvaez H."/>
            <person name="Longo L.V."/>
            <person name="Ma L.J."/>
            <person name="Malavazi I."/>
            <person name="Matsuo A.L."/>
            <person name="Morais F.V."/>
            <person name="Pereira M."/>
            <person name="Rodriguez-Brito S."/>
            <person name="Sakthikumar S."/>
            <person name="Salem-Izacc S.M."/>
            <person name="Sykes S.M."/>
            <person name="Teixeira M.M."/>
            <person name="Vallejo M.C."/>
            <person name="Walter M.E."/>
            <person name="Yandava C."/>
            <person name="Young S."/>
            <person name="Zeng Q."/>
            <person name="Zucker J."/>
            <person name="Felipe M.S."/>
            <person name="Goldman G.H."/>
            <person name="Haas B.J."/>
            <person name="McEwen J.G."/>
            <person name="Nino-Vega G."/>
            <person name="Puccia R."/>
            <person name="San-Blas G."/>
            <person name="Soares C.M."/>
            <person name="Birren B.W."/>
            <person name="Cuomo C.A."/>
        </authorList>
    </citation>
    <scope>NUCLEOTIDE SEQUENCE [LARGE SCALE GENOMIC DNA]</scope>
    <source>
        <strain evidence="3">ATCC MYA-826 / Pb01</strain>
    </source>
</reference>
<organism evidence="2 3">
    <name type="scientific">Paracoccidioides lutzii (strain ATCC MYA-826 / Pb01)</name>
    <name type="common">Paracoccidioides brasiliensis</name>
    <dbReference type="NCBI Taxonomy" id="502779"/>
    <lineage>
        <taxon>Eukaryota</taxon>
        <taxon>Fungi</taxon>
        <taxon>Dikarya</taxon>
        <taxon>Ascomycota</taxon>
        <taxon>Pezizomycotina</taxon>
        <taxon>Eurotiomycetes</taxon>
        <taxon>Eurotiomycetidae</taxon>
        <taxon>Onygenales</taxon>
        <taxon>Ajellomycetaceae</taxon>
        <taxon>Paracoccidioides</taxon>
    </lineage>
</organism>
<dbReference type="EMBL" id="KN294000">
    <property type="protein sequence ID" value="KGQ01516.1"/>
    <property type="molecule type" value="Genomic_DNA"/>
</dbReference>
<sequence>MQGPEYVLDERTEQLLTQGTKGGYENGFTFRKLRLEISFIRNHPWMKRLTPFPFGPQQMLKNQLWGVSPLSFSRPQTEEVPLDQKAQNNSGSQSRILEQRARRVKALAIACGAGDG</sequence>
<dbReference type="KEGG" id="pbl:PAAG_11752"/>
<accession>A0A0A2V125</accession>
<feature type="region of interest" description="Disordered" evidence="1">
    <location>
        <begin position="76"/>
        <end position="95"/>
    </location>
</feature>
<keyword evidence="3" id="KW-1185">Reference proteome</keyword>
<dbReference type="AlphaFoldDB" id="A0A0A2V125"/>